<dbReference type="EMBL" id="MW574938">
    <property type="protein sequence ID" value="QSM61368.1"/>
    <property type="molecule type" value="Genomic_DNA"/>
</dbReference>
<evidence type="ECO:0000313" key="1">
    <source>
        <dbReference type="EMBL" id="QSM61368.1"/>
    </source>
</evidence>
<gene>
    <name evidence="1" type="ORF">LDMDHDEC_00191</name>
</gene>
<reference evidence="1" key="1">
    <citation type="journal article" name="Environ. Pollut.">
        <title>Investigating the effects of municipal and hospital wastewaters on horizontal gene transfer.</title>
        <authorList>
            <person name="Hutinel M."/>
            <person name="Fick J."/>
            <person name="Larsson D.G.J."/>
            <person name="Flach C.F."/>
        </authorList>
    </citation>
    <scope>NUCLEOTIDE SEQUENCE</scope>
    <source>
        <strain evidence="1">CV601</strain>
    </source>
</reference>
<keyword evidence="1" id="KW-0614">Plasmid</keyword>
<accession>A0A899NC08</accession>
<organism evidence="1">
    <name type="scientific">Escherichia coli</name>
    <dbReference type="NCBI Taxonomy" id="562"/>
    <lineage>
        <taxon>Bacteria</taxon>
        <taxon>Pseudomonadati</taxon>
        <taxon>Pseudomonadota</taxon>
        <taxon>Gammaproteobacteria</taxon>
        <taxon>Enterobacterales</taxon>
        <taxon>Enterobacteriaceae</taxon>
        <taxon>Escherichia</taxon>
    </lineage>
</organism>
<name>A0A899NC08_ECOLX</name>
<dbReference type="AlphaFoldDB" id="A0A899NC08"/>
<protein>
    <submittedName>
        <fullName evidence="1">Uncharacterized protein</fullName>
    </submittedName>
</protein>
<sequence>MCLVHLTFDVRGRRSGEAAKGTRKRSLWAVPLDGMVRCDRFSEHLP</sequence>
<geneLocation type="plasmid" evidence="1">
    <name>pTE_C_3</name>
</geneLocation>
<proteinExistence type="predicted"/>